<evidence type="ECO:0000256" key="4">
    <source>
        <dbReference type="ARBA" id="ARBA00023242"/>
    </source>
</evidence>
<proteinExistence type="predicted"/>
<reference evidence="10" key="2">
    <citation type="submission" date="2024-08" db="UniProtKB">
        <authorList>
            <consortium name="EnsemblMetazoa"/>
        </authorList>
    </citation>
    <scope>IDENTIFICATION</scope>
</reference>
<reference evidence="11" key="1">
    <citation type="journal article" date="2013" name="Genome Biol.">
        <title>Draft genome of the mountain pine beetle, Dendroctonus ponderosae Hopkins, a major forest pest.</title>
        <authorList>
            <person name="Keeling C.I."/>
            <person name="Yuen M.M."/>
            <person name="Liao N.Y."/>
            <person name="Docking T.R."/>
            <person name="Chan S.K."/>
            <person name="Taylor G.A."/>
            <person name="Palmquist D.L."/>
            <person name="Jackman S.D."/>
            <person name="Nguyen A."/>
            <person name="Li M."/>
            <person name="Henderson H."/>
            <person name="Janes J.K."/>
            <person name="Zhao Y."/>
            <person name="Pandoh P."/>
            <person name="Moore R."/>
            <person name="Sperling F.A."/>
            <person name="Huber D.P."/>
            <person name="Birol I."/>
            <person name="Jones S.J."/>
            <person name="Bohlmann J."/>
        </authorList>
    </citation>
    <scope>NUCLEOTIDE SEQUENCE</scope>
</reference>
<evidence type="ECO:0000256" key="5">
    <source>
        <dbReference type="PROSITE-ProRule" id="PRU00042"/>
    </source>
</evidence>
<keyword evidence="3 6" id="KW-0371">Homeobox</keyword>
<keyword evidence="5" id="KW-0862">Zinc</keyword>
<dbReference type="KEGG" id="dpa:109533708"/>
<dbReference type="SUPFAM" id="SSF57667">
    <property type="entry name" value="beta-beta-alpha zinc fingers"/>
    <property type="match status" value="1"/>
</dbReference>
<feature type="domain" description="Homeobox" evidence="8">
    <location>
        <begin position="264"/>
        <end position="322"/>
    </location>
</feature>
<dbReference type="AlphaFoldDB" id="A0AAR5P0G1"/>
<evidence type="ECO:0000256" key="7">
    <source>
        <dbReference type="SAM" id="MobiDB-lite"/>
    </source>
</evidence>
<keyword evidence="2 6" id="KW-0238">DNA-binding</keyword>
<dbReference type="GO" id="GO:0009887">
    <property type="term" value="P:animal organ morphogenesis"/>
    <property type="evidence" value="ECO:0007669"/>
    <property type="project" value="UniProtKB-ARBA"/>
</dbReference>
<dbReference type="SUPFAM" id="SSF46689">
    <property type="entry name" value="Homeodomain-like"/>
    <property type="match status" value="1"/>
</dbReference>
<dbReference type="Gene3D" id="3.30.160.60">
    <property type="entry name" value="Classic Zinc Finger"/>
    <property type="match status" value="1"/>
</dbReference>
<dbReference type="SMART" id="SM00868">
    <property type="entry name" value="zf-AD"/>
    <property type="match status" value="1"/>
</dbReference>
<dbReference type="PANTHER" id="PTHR11850">
    <property type="entry name" value="HOMEOBOX PROTEIN TRANSCRIPTION FACTORS"/>
    <property type="match status" value="1"/>
</dbReference>
<dbReference type="GO" id="GO:0006355">
    <property type="term" value="P:regulation of DNA-templated transcription"/>
    <property type="evidence" value="ECO:0007669"/>
    <property type="project" value="InterPro"/>
</dbReference>
<feature type="region of interest" description="Disordered" evidence="7">
    <location>
        <begin position="438"/>
        <end position="459"/>
    </location>
</feature>
<feature type="DNA-binding region" description="Homeobox" evidence="6">
    <location>
        <begin position="266"/>
        <end position="323"/>
    </location>
</feature>
<evidence type="ECO:0000256" key="6">
    <source>
        <dbReference type="PROSITE-ProRule" id="PRU00108"/>
    </source>
</evidence>
<evidence type="ECO:0000259" key="8">
    <source>
        <dbReference type="PROSITE" id="PS50071"/>
    </source>
</evidence>
<comment type="subcellular location">
    <subcellularLocation>
        <location evidence="1 6">Nucleus</location>
    </subcellularLocation>
</comment>
<organism evidence="10 11">
    <name type="scientific">Dendroctonus ponderosae</name>
    <name type="common">Mountain pine beetle</name>
    <dbReference type="NCBI Taxonomy" id="77166"/>
    <lineage>
        <taxon>Eukaryota</taxon>
        <taxon>Metazoa</taxon>
        <taxon>Ecdysozoa</taxon>
        <taxon>Arthropoda</taxon>
        <taxon>Hexapoda</taxon>
        <taxon>Insecta</taxon>
        <taxon>Pterygota</taxon>
        <taxon>Neoptera</taxon>
        <taxon>Endopterygota</taxon>
        <taxon>Coleoptera</taxon>
        <taxon>Polyphaga</taxon>
        <taxon>Cucujiformia</taxon>
        <taxon>Curculionidae</taxon>
        <taxon>Scolytinae</taxon>
        <taxon>Dendroctonus</taxon>
    </lineage>
</organism>
<dbReference type="InterPro" id="IPR050224">
    <property type="entry name" value="TALE_homeobox"/>
</dbReference>
<evidence type="ECO:0000313" key="11">
    <source>
        <dbReference type="Proteomes" id="UP000019118"/>
    </source>
</evidence>
<dbReference type="InterPro" id="IPR009057">
    <property type="entry name" value="Homeodomain-like_sf"/>
</dbReference>
<evidence type="ECO:0000256" key="3">
    <source>
        <dbReference type="ARBA" id="ARBA00023155"/>
    </source>
</evidence>
<dbReference type="Gene3D" id="1.10.10.60">
    <property type="entry name" value="Homeodomain-like"/>
    <property type="match status" value="1"/>
</dbReference>
<dbReference type="Proteomes" id="UP000019118">
    <property type="component" value="Unassembled WGS sequence"/>
</dbReference>
<dbReference type="InterPro" id="IPR008422">
    <property type="entry name" value="KN_HD"/>
</dbReference>
<dbReference type="SMART" id="SM00355">
    <property type="entry name" value="ZnF_C2H2"/>
    <property type="match status" value="2"/>
</dbReference>
<dbReference type="GO" id="GO:0048646">
    <property type="term" value="P:anatomical structure formation involved in morphogenesis"/>
    <property type="evidence" value="ECO:0007669"/>
    <property type="project" value="UniProtKB-ARBA"/>
</dbReference>
<dbReference type="EnsemblMetazoa" id="XM_019899099.1">
    <property type="protein sequence ID" value="XP_019754658.1"/>
    <property type="gene ID" value="LOC109533708"/>
</dbReference>
<dbReference type="InterPro" id="IPR013087">
    <property type="entry name" value="Znf_C2H2_type"/>
</dbReference>
<keyword evidence="5" id="KW-0863">Zinc-finger</keyword>
<dbReference type="GO" id="GO:0008270">
    <property type="term" value="F:zinc ion binding"/>
    <property type="evidence" value="ECO:0007669"/>
    <property type="project" value="UniProtKB-KW"/>
</dbReference>
<dbReference type="PROSITE" id="PS50157">
    <property type="entry name" value="ZINC_FINGER_C2H2_2"/>
    <property type="match status" value="1"/>
</dbReference>
<dbReference type="Pfam" id="PF05920">
    <property type="entry name" value="Homeobox_KN"/>
    <property type="match status" value="1"/>
</dbReference>
<dbReference type="InterPro" id="IPR036236">
    <property type="entry name" value="Znf_C2H2_sf"/>
</dbReference>
<dbReference type="CDD" id="cd00086">
    <property type="entry name" value="homeodomain"/>
    <property type="match status" value="1"/>
</dbReference>
<keyword evidence="11" id="KW-1185">Reference proteome</keyword>
<evidence type="ECO:0000259" key="9">
    <source>
        <dbReference type="PROSITE" id="PS50157"/>
    </source>
</evidence>
<dbReference type="PROSITE" id="PS50071">
    <property type="entry name" value="HOMEOBOX_2"/>
    <property type="match status" value="1"/>
</dbReference>
<dbReference type="InterPro" id="IPR012934">
    <property type="entry name" value="Znf_AD"/>
</dbReference>
<dbReference type="GO" id="GO:0005634">
    <property type="term" value="C:nucleus"/>
    <property type="evidence" value="ECO:0007669"/>
    <property type="project" value="UniProtKB-SubCell"/>
</dbReference>
<keyword evidence="4 6" id="KW-0539">Nucleus</keyword>
<dbReference type="RefSeq" id="XP_019754658.1">
    <property type="nucleotide sequence ID" value="XM_019899099.2"/>
</dbReference>
<dbReference type="InterPro" id="IPR001356">
    <property type="entry name" value="HD"/>
</dbReference>
<feature type="domain" description="C2H2-type" evidence="9">
    <location>
        <begin position="198"/>
        <end position="226"/>
    </location>
</feature>
<evidence type="ECO:0000256" key="1">
    <source>
        <dbReference type="ARBA" id="ARBA00004123"/>
    </source>
</evidence>
<evidence type="ECO:0008006" key="12">
    <source>
        <dbReference type="Google" id="ProtNLM"/>
    </source>
</evidence>
<sequence>MTKVCRLCLVKLQRGSKYFNINAVESFTGFMPYRDQLTTCIPEMALDLIPNPVICNNCRNALKLSYEFKSRCLLVEKKIRQYVEGQPPETTTYNLLEIDSSNLPKPAKFEAEGSKECPKLLPILPKGEGNTTSSNQSILSNLLTVREEVLLPNLSEIEITNIKYEATPGKETSSRSKASGSGKQVTYTPIEKDEHGCFTCNHCDKKFPNVPALHTHKTRVHEEDYLCNFCNVPFKTLQNLRKHNQMCQKAKFGSATPSHSVLAKRPHLPTKAKNHLKRWLFNHTDHPYPTDIEKQQLMKETNLSLLQVENWFINARRRILADLTRLKNMRGGCFRGRRLGRSRGRGRVVVATLEEDLFEDDNDALFEDGDHEETVVASQLIQNLDHTNSKMSFEMHGLHSEDNSFEDENQAMSDKDDDEDVLDVKNIIIQNPIEIASISPIDHNQGSAENTDEEDPLEDAPLSTITSHIKMEIDIDER</sequence>
<dbReference type="PROSITE" id="PS00028">
    <property type="entry name" value="ZINC_FINGER_C2H2_1"/>
    <property type="match status" value="1"/>
</dbReference>
<evidence type="ECO:0000256" key="2">
    <source>
        <dbReference type="ARBA" id="ARBA00023125"/>
    </source>
</evidence>
<evidence type="ECO:0000313" key="10">
    <source>
        <dbReference type="EnsemblMetazoa" id="XP_019754658.1"/>
    </source>
</evidence>
<protein>
    <recommendedName>
        <fullName evidence="12">Homeobox domain-containing protein</fullName>
    </recommendedName>
</protein>
<accession>A0AAR5P0G1</accession>
<name>A0AAR5P0G1_DENPD</name>
<dbReference type="SMART" id="SM00389">
    <property type="entry name" value="HOX"/>
    <property type="match status" value="1"/>
</dbReference>
<dbReference type="GeneID" id="109533708"/>
<dbReference type="GO" id="GO:0001654">
    <property type="term" value="P:eye development"/>
    <property type="evidence" value="ECO:0007669"/>
    <property type="project" value="UniProtKB-ARBA"/>
</dbReference>
<dbReference type="GO" id="GO:0000987">
    <property type="term" value="F:cis-regulatory region sequence-specific DNA binding"/>
    <property type="evidence" value="ECO:0007669"/>
    <property type="project" value="UniProtKB-ARBA"/>
</dbReference>
<dbReference type="Pfam" id="PF13912">
    <property type="entry name" value="zf-C2H2_6"/>
    <property type="match status" value="1"/>
</dbReference>
<keyword evidence="5" id="KW-0479">Metal-binding</keyword>